<gene>
    <name evidence="2" type="ORF">Sya03_56610</name>
</gene>
<evidence type="ECO:0000313" key="3">
    <source>
        <dbReference type="Proteomes" id="UP000652013"/>
    </source>
</evidence>
<name>A0A8J3YE97_9ACTN</name>
<dbReference type="EMBL" id="BOOY01000039">
    <property type="protein sequence ID" value="GIJ06309.1"/>
    <property type="molecule type" value="Genomic_DNA"/>
</dbReference>
<evidence type="ECO:0000256" key="1">
    <source>
        <dbReference type="SAM" id="MobiDB-lite"/>
    </source>
</evidence>
<sequence>MVLRPTPDTAGPDVLDLGALTRRGEGVREADNVAKRGLPLFNNRGKPPPKGIVLSRPTGSSRPSSSDVHRRTSKGSP</sequence>
<proteinExistence type="predicted"/>
<comment type="caution">
    <text evidence="2">The sequence shown here is derived from an EMBL/GenBank/DDBJ whole genome shotgun (WGS) entry which is preliminary data.</text>
</comment>
<dbReference type="Proteomes" id="UP000652013">
    <property type="component" value="Unassembled WGS sequence"/>
</dbReference>
<organism evidence="2 3">
    <name type="scientific">Spirilliplanes yamanashiensis</name>
    <dbReference type="NCBI Taxonomy" id="42233"/>
    <lineage>
        <taxon>Bacteria</taxon>
        <taxon>Bacillati</taxon>
        <taxon>Actinomycetota</taxon>
        <taxon>Actinomycetes</taxon>
        <taxon>Micromonosporales</taxon>
        <taxon>Micromonosporaceae</taxon>
        <taxon>Spirilliplanes</taxon>
    </lineage>
</organism>
<dbReference type="AlphaFoldDB" id="A0A8J3YE97"/>
<evidence type="ECO:0000313" key="2">
    <source>
        <dbReference type="EMBL" id="GIJ06309.1"/>
    </source>
</evidence>
<protein>
    <submittedName>
        <fullName evidence="2">Uncharacterized protein</fullName>
    </submittedName>
</protein>
<reference evidence="2" key="1">
    <citation type="submission" date="2021-01" db="EMBL/GenBank/DDBJ databases">
        <title>Whole genome shotgun sequence of Spirilliplanes yamanashiensis NBRC 15828.</title>
        <authorList>
            <person name="Komaki H."/>
            <person name="Tamura T."/>
        </authorList>
    </citation>
    <scope>NUCLEOTIDE SEQUENCE</scope>
    <source>
        <strain evidence="2">NBRC 15828</strain>
    </source>
</reference>
<keyword evidence="3" id="KW-1185">Reference proteome</keyword>
<feature type="compositionally biased region" description="Low complexity" evidence="1">
    <location>
        <begin position="55"/>
        <end position="66"/>
    </location>
</feature>
<accession>A0A8J3YE97</accession>
<feature type="region of interest" description="Disordered" evidence="1">
    <location>
        <begin position="38"/>
        <end position="77"/>
    </location>
</feature>